<gene>
    <name evidence="2" type="ORF">AK812_SmicGene10312</name>
</gene>
<proteinExistence type="predicted"/>
<evidence type="ECO:0000313" key="3">
    <source>
        <dbReference type="Proteomes" id="UP000186817"/>
    </source>
</evidence>
<keyword evidence="3" id="KW-1185">Reference proteome</keyword>
<evidence type="ECO:0000313" key="2">
    <source>
        <dbReference type="EMBL" id="OLQ06381.1"/>
    </source>
</evidence>
<organism evidence="2 3">
    <name type="scientific">Symbiodinium microadriaticum</name>
    <name type="common">Dinoflagellate</name>
    <name type="synonym">Zooxanthella microadriatica</name>
    <dbReference type="NCBI Taxonomy" id="2951"/>
    <lineage>
        <taxon>Eukaryota</taxon>
        <taxon>Sar</taxon>
        <taxon>Alveolata</taxon>
        <taxon>Dinophyceae</taxon>
        <taxon>Suessiales</taxon>
        <taxon>Symbiodiniaceae</taxon>
        <taxon>Symbiodinium</taxon>
    </lineage>
</organism>
<feature type="region of interest" description="Disordered" evidence="1">
    <location>
        <begin position="233"/>
        <end position="271"/>
    </location>
</feature>
<dbReference type="OrthoDB" id="10367609at2759"/>
<comment type="caution">
    <text evidence="2">The sequence shown here is derived from an EMBL/GenBank/DDBJ whole genome shotgun (WGS) entry which is preliminary data.</text>
</comment>
<name>A0A1Q9EG60_SYMMI</name>
<reference evidence="2 3" key="1">
    <citation type="submission" date="2016-02" db="EMBL/GenBank/DDBJ databases">
        <title>Genome analysis of coral dinoflagellate symbionts highlights evolutionary adaptations to a symbiotic lifestyle.</title>
        <authorList>
            <person name="Aranda M."/>
            <person name="Li Y."/>
            <person name="Liew Y.J."/>
            <person name="Baumgarten S."/>
            <person name="Simakov O."/>
            <person name="Wilson M."/>
            <person name="Piel J."/>
            <person name="Ashoor H."/>
            <person name="Bougouffa S."/>
            <person name="Bajic V.B."/>
            <person name="Ryu T."/>
            <person name="Ravasi T."/>
            <person name="Bayer T."/>
            <person name="Micklem G."/>
            <person name="Kim H."/>
            <person name="Bhak J."/>
            <person name="Lajeunesse T.C."/>
            <person name="Voolstra C.R."/>
        </authorList>
    </citation>
    <scope>NUCLEOTIDE SEQUENCE [LARGE SCALE GENOMIC DNA]</scope>
    <source>
        <strain evidence="2 3">CCMP2467</strain>
    </source>
</reference>
<sequence length="271" mass="28786">MEEWQSSRLNRPISFVRAGDEPSSSLGPQVFQAVEGTYVPTAPPPTMAMVSDVIARLGTRVFDSKESLLLASEAELSQLYEVVPVPGDAVDFFAPTPFAILQAGGGVAGIIHGFLPLAVLGEKELRHVSFVLARAAQTSEEAARLVLVRPGEMEMDVISGRLSDALRIPPLNSNVGLTLGCFQGSFSPAAVSAEPQLMADVMVLGQQDSESASSPDDLEVALVLAVLEDHATGSRTDEYEKARAEIARPARKSSNSQPGENTDEAKADARQ</sequence>
<dbReference type="AlphaFoldDB" id="A0A1Q9EG60"/>
<dbReference type="EMBL" id="LSRX01000161">
    <property type="protein sequence ID" value="OLQ06381.1"/>
    <property type="molecule type" value="Genomic_DNA"/>
</dbReference>
<evidence type="ECO:0000256" key="1">
    <source>
        <dbReference type="SAM" id="MobiDB-lite"/>
    </source>
</evidence>
<feature type="compositionally biased region" description="Basic and acidic residues" evidence="1">
    <location>
        <begin position="233"/>
        <end position="248"/>
    </location>
</feature>
<accession>A0A1Q9EG60</accession>
<protein>
    <submittedName>
        <fullName evidence="2">Uncharacterized protein</fullName>
    </submittedName>
</protein>
<dbReference type="Proteomes" id="UP000186817">
    <property type="component" value="Unassembled WGS sequence"/>
</dbReference>